<dbReference type="KEGG" id="naci:NUH88_01625"/>
<feature type="transmembrane region" description="Helical" evidence="1">
    <location>
        <begin position="85"/>
        <end position="106"/>
    </location>
</feature>
<sequence>MPYTMIIALAIHIVSAVIWVGGMFFAYSVLRPSMGTLEQAPDRLRLWRAVFARFFPIVIVEIVLLLGSGYWMIFMEYGGFAYAGIHIHIMNLTGFLMMGLFGHLWFAEWSKFRRFVDTEDFAAAGARLNRIRMIVATNLGLGWITIIVGATGRYWG</sequence>
<keyword evidence="3" id="KW-1185">Reference proteome</keyword>
<name>A0A9J7ASY8_9PROT</name>
<protein>
    <recommendedName>
        <fullName evidence="4">Copper resistance protein D domain-containing protein</fullName>
    </recommendedName>
</protein>
<keyword evidence="1" id="KW-0472">Membrane</keyword>
<dbReference type="EMBL" id="CP102480">
    <property type="protein sequence ID" value="UUX50399.1"/>
    <property type="molecule type" value="Genomic_DNA"/>
</dbReference>
<proteinExistence type="predicted"/>
<feature type="transmembrane region" description="Helical" evidence="1">
    <location>
        <begin position="6"/>
        <end position="30"/>
    </location>
</feature>
<organism evidence="2 3">
    <name type="scientific">Nisaea acidiphila</name>
    <dbReference type="NCBI Taxonomy" id="1862145"/>
    <lineage>
        <taxon>Bacteria</taxon>
        <taxon>Pseudomonadati</taxon>
        <taxon>Pseudomonadota</taxon>
        <taxon>Alphaproteobacteria</taxon>
        <taxon>Rhodospirillales</taxon>
        <taxon>Thalassobaculaceae</taxon>
        <taxon>Nisaea</taxon>
    </lineage>
</organism>
<evidence type="ECO:0000313" key="2">
    <source>
        <dbReference type="EMBL" id="UUX50399.1"/>
    </source>
</evidence>
<dbReference type="RefSeq" id="WP_257769566.1">
    <property type="nucleotide sequence ID" value="NZ_CP102480.1"/>
</dbReference>
<evidence type="ECO:0000256" key="1">
    <source>
        <dbReference type="SAM" id="Phobius"/>
    </source>
</evidence>
<keyword evidence="1" id="KW-1133">Transmembrane helix</keyword>
<evidence type="ECO:0008006" key="4">
    <source>
        <dbReference type="Google" id="ProtNLM"/>
    </source>
</evidence>
<feature type="transmembrane region" description="Helical" evidence="1">
    <location>
        <begin position="135"/>
        <end position="155"/>
    </location>
</feature>
<accession>A0A9J7ASY8</accession>
<dbReference type="AlphaFoldDB" id="A0A9J7ASY8"/>
<reference evidence="2" key="1">
    <citation type="submission" date="2022-08" db="EMBL/GenBank/DDBJ databases">
        <title>Nisaea acidiphila sp. nov., isolated from a marine algal debris and emended description of the genus Nisaea Urios et al. 2008.</title>
        <authorList>
            <person name="Kwon K."/>
        </authorList>
    </citation>
    <scope>NUCLEOTIDE SEQUENCE</scope>
    <source>
        <strain evidence="2">MEBiC11861</strain>
    </source>
</reference>
<keyword evidence="1" id="KW-0812">Transmembrane</keyword>
<dbReference type="Proteomes" id="UP001060336">
    <property type="component" value="Chromosome"/>
</dbReference>
<gene>
    <name evidence="2" type="ORF">NUH88_01625</name>
</gene>
<feature type="transmembrane region" description="Helical" evidence="1">
    <location>
        <begin position="50"/>
        <end position="73"/>
    </location>
</feature>
<evidence type="ECO:0000313" key="3">
    <source>
        <dbReference type="Proteomes" id="UP001060336"/>
    </source>
</evidence>